<name>A0A2P2Q3D4_RHIMU</name>
<organism evidence="1">
    <name type="scientific">Rhizophora mucronata</name>
    <name type="common">Asiatic mangrove</name>
    <dbReference type="NCBI Taxonomy" id="61149"/>
    <lineage>
        <taxon>Eukaryota</taxon>
        <taxon>Viridiplantae</taxon>
        <taxon>Streptophyta</taxon>
        <taxon>Embryophyta</taxon>
        <taxon>Tracheophyta</taxon>
        <taxon>Spermatophyta</taxon>
        <taxon>Magnoliopsida</taxon>
        <taxon>eudicotyledons</taxon>
        <taxon>Gunneridae</taxon>
        <taxon>Pentapetalae</taxon>
        <taxon>rosids</taxon>
        <taxon>fabids</taxon>
        <taxon>Malpighiales</taxon>
        <taxon>Rhizophoraceae</taxon>
        <taxon>Rhizophora</taxon>
    </lineage>
</organism>
<reference evidence="1" key="1">
    <citation type="submission" date="2018-02" db="EMBL/GenBank/DDBJ databases">
        <title>Rhizophora mucronata_Transcriptome.</title>
        <authorList>
            <person name="Meera S.P."/>
            <person name="Sreeshan A."/>
            <person name="Augustine A."/>
        </authorList>
    </citation>
    <scope>NUCLEOTIDE SEQUENCE</scope>
    <source>
        <tissue evidence="1">Leaf</tissue>
    </source>
</reference>
<evidence type="ECO:0000313" key="1">
    <source>
        <dbReference type="EMBL" id="MBX61475.1"/>
    </source>
</evidence>
<sequence>MHVNAQIPVNNNIGGKRIGLNLGGLVLRLKTEFISLRVLGSNKIQMY</sequence>
<dbReference type="AlphaFoldDB" id="A0A2P2Q3D4"/>
<dbReference type="EMBL" id="GGEC01080991">
    <property type="protein sequence ID" value="MBX61475.1"/>
    <property type="molecule type" value="Transcribed_RNA"/>
</dbReference>
<proteinExistence type="predicted"/>
<protein>
    <submittedName>
        <fullName evidence="1">Uncharacterized protein</fullName>
    </submittedName>
</protein>
<accession>A0A2P2Q3D4</accession>